<dbReference type="Proteomes" id="UP001500831">
    <property type="component" value="Unassembled WGS sequence"/>
</dbReference>
<evidence type="ECO:0000313" key="2">
    <source>
        <dbReference type="EMBL" id="GAA2873315.1"/>
    </source>
</evidence>
<reference evidence="3" key="1">
    <citation type="journal article" date="2019" name="Int. J. Syst. Evol. Microbiol.">
        <title>The Global Catalogue of Microorganisms (GCM) 10K type strain sequencing project: providing services to taxonomists for standard genome sequencing and annotation.</title>
        <authorList>
            <consortium name="The Broad Institute Genomics Platform"/>
            <consortium name="The Broad Institute Genome Sequencing Center for Infectious Disease"/>
            <person name="Wu L."/>
            <person name="Ma J."/>
        </authorList>
    </citation>
    <scope>NUCLEOTIDE SEQUENCE [LARGE SCALE GENOMIC DNA]</scope>
    <source>
        <strain evidence="3">JCM 6242</strain>
    </source>
</reference>
<feature type="compositionally biased region" description="Basic and acidic residues" evidence="1">
    <location>
        <begin position="141"/>
        <end position="171"/>
    </location>
</feature>
<gene>
    <name evidence="2" type="ORF">GCM10010517_33820</name>
</gene>
<keyword evidence="3" id="KW-1185">Reference proteome</keyword>
<name>A0ABP6IDR9_9ACTN</name>
<sequence length="190" mass="20513">MDRVGALPFGQSEPVPAGQHPLHGEDLPGDEARGELVGDLGERGGQHLLVEGHVVEQAGGQAGCGEDHPVVAEHLGVVVQPRHRVAPVEPGQEVTTERGQRRLPRRALADDPGGLALVVGDPVQDEIFLGGEVFEQGGFGDPRRRRDLGDRDLVESALQEQRDRRRGDRLVDLPPLAFPQPCHRSTLTES</sequence>
<feature type="region of interest" description="Disordered" evidence="1">
    <location>
        <begin position="1"/>
        <end position="33"/>
    </location>
</feature>
<accession>A0ABP6IDR9</accession>
<feature type="region of interest" description="Disordered" evidence="1">
    <location>
        <begin position="138"/>
        <end position="190"/>
    </location>
</feature>
<dbReference type="EMBL" id="BAAAVI010000022">
    <property type="protein sequence ID" value="GAA2873315.1"/>
    <property type="molecule type" value="Genomic_DNA"/>
</dbReference>
<protein>
    <submittedName>
        <fullName evidence="2">Uncharacterized protein</fullName>
    </submittedName>
</protein>
<comment type="caution">
    <text evidence="2">The sequence shown here is derived from an EMBL/GenBank/DDBJ whole genome shotgun (WGS) entry which is preliminary data.</text>
</comment>
<proteinExistence type="predicted"/>
<evidence type="ECO:0000313" key="3">
    <source>
        <dbReference type="Proteomes" id="UP001500831"/>
    </source>
</evidence>
<organism evidence="2 3">
    <name type="scientific">Streptosporangium fragile</name>
    <dbReference type="NCBI Taxonomy" id="46186"/>
    <lineage>
        <taxon>Bacteria</taxon>
        <taxon>Bacillati</taxon>
        <taxon>Actinomycetota</taxon>
        <taxon>Actinomycetes</taxon>
        <taxon>Streptosporangiales</taxon>
        <taxon>Streptosporangiaceae</taxon>
        <taxon>Streptosporangium</taxon>
    </lineage>
</organism>
<evidence type="ECO:0000256" key="1">
    <source>
        <dbReference type="SAM" id="MobiDB-lite"/>
    </source>
</evidence>
<feature type="compositionally biased region" description="Basic and acidic residues" evidence="1">
    <location>
        <begin position="22"/>
        <end position="33"/>
    </location>
</feature>